<feature type="domain" description="Aminotransferase-like plant mobile" evidence="1">
    <location>
        <begin position="13"/>
        <end position="138"/>
    </location>
</feature>
<organism evidence="2 3">
    <name type="scientific">Artemisia annua</name>
    <name type="common">Sweet wormwood</name>
    <dbReference type="NCBI Taxonomy" id="35608"/>
    <lineage>
        <taxon>Eukaryota</taxon>
        <taxon>Viridiplantae</taxon>
        <taxon>Streptophyta</taxon>
        <taxon>Embryophyta</taxon>
        <taxon>Tracheophyta</taxon>
        <taxon>Spermatophyta</taxon>
        <taxon>Magnoliopsida</taxon>
        <taxon>eudicotyledons</taxon>
        <taxon>Gunneridae</taxon>
        <taxon>Pentapetalae</taxon>
        <taxon>asterids</taxon>
        <taxon>campanulids</taxon>
        <taxon>Asterales</taxon>
        <taxon>Asteraceae</taxon>
        <taxon>Asteroideae</taxon>
        <taxon>Anthemideae</taxon>
        <taxon>Artemisiinae</taxon>
        <taxon>Artemisia</taxon>
    </lineage>
</organism>
<dbReference type="OrthoDB" id="1109031at2759"/>
<keyword evidence="2" id="KW-0032">Aminotransferase</keyword>
<reference evidence="2 3" key="1">
    <citation type="journal article" date="2018" name="Mol. Plant">
        <title>The genome of Artemisia annua provides insight into the evolution of Asteraceae family and artemisinin biosynthesis.</title>
        <authorList>
            <person name="Shen Q."/>
            <person name="Zhang L."/>
            <person name="Liao Z."/>
            <person name="Wang S."/>
            <person name="Yan T."/>
            <person name="Shi P."/>
            <person name="Liu M."/>
            <person name="Fu X."/>
            <person name="Pan Q."/>
            <person name="Wang Y."/>
            <person name="Lv Z."/>
            <person name="Lu X."/>
            <person name="Zhang F."/>
            <person name="Jiang W."/>
            <person name="Ma Y."/>
            <person name="Chen M."/>
            <person name="Hao X."/>
            <person name="Li L."/>
            <person name="Tang Y."/>
            <person name="Lv G."/>
            <person name="Zhou Y."/>
            <person name="Sun X."/>
            <person name="Brodelius P.E."/>
            <person name="Rose J.K.C."/>
            <person name="Tang K."/>
        </authorList>
    </citation>
    <scope>NUCLEOTIDE SEQUENCE [LARGE SCALE GENOMIC DNA]</scope>
    <source>
        <strain evidence="3">cv. Huhao1</strain>
        <tissue evidence="2">Leaf</tissue>
    </source>
</reference>
<evidence type="ECO:0000313" key="2">
    <source>
        <dbReference type="EMBL" id="PWA94789.1"/>
    </source>
</evidence>
<dbReference type="PANTHER" id="PTHR46033:SF67">
    <property type="entry name" value="AMINOTRANSFERASE-LIKE, PLANT MOBILE DOMAIN FAMILY PROTEIN"/>
    <property type="match status" value="1"/>
</dbReference>
<sequence>MEPLHKATWQKAGIYKAVLNSSYKIIKNEDFILGFAQKWRHETKTFVFKWGEVGISLEDMMVFGCYSLLGQYVVVDVEDDESKRVVWMFYDAMSELNKTSVKKPLQRRWMVKFKESGSEIEHEAFLALWLSRYVFSSSE</sequence>
<dbReference type="AlphaFoldDB" id="A0A2U1Q9V8"/>
<dbReference type="Pfam" id="PF10536">
    <property type="entry name" value="PMD"/>
    <property type="match status" value="1"/>
</dbReference>
<accession>A0A2U1Q9V8</accession>
<evidence type="ECO:0000259" key="1">
    <source>
        <dbReference type="Pfam" id="PF10536"/>
    </source>
</evidence>
<protein>
    <submittedName>
        <fullName evidence="2">Aminotransferase-like mobile domain-containing protein</fullName>
    </submittedName>
</protein>
<dbReference type="EMBL" id="PKPP01000285">
    <property type="protein sequence ID" value="PWA94789.1"/>
    <property type="molecule type" value="Genomic_DNA"/>
</dbReference>
<keyword evidence="3" id="KW-1185">Reference proteome</keyword>
<dbReference type="STRING" id="35608.A0A2U1Q9V8"/>
<name>A0A2U1Q9V8_ARTAN</name>
<dbReference type="Proteomes" id="UP000245207">
    <property type="component" value="Unassembled WGS sequence"/>
</dbReference>
<evidence type="ECO:0000313" key="3">
    <source>
        <dbReference type="Proteomes" id="UP000245207"/>
    </source>
</evidence>
<keyword evidence="2" id="KW-0808">Transferase</keyword>
<dbReference type="InterPro" id="IPR044824">
    <property type="entry name" value="MAIN-like"/>
</dbReference>
<comment type="caution">
    <text evidence="2">The sequence shown here is derived from an EMBL/GenBank/DDBJ whole genome shotgun (WGS) entry which is preliminary data.</text>
</comment>
<proteinExistence type="predicted"/>
<dbReference type="GO" id="GO:0010073">
    <property type="term" value="P:meristem maintenance"/>
    <property type="evidence" value="ECO:0007669"/>
    <property type="project" value="InterPro"/>
</dbReference>
<dbReference type="InterPro" id="IPR019557">
    <property type="entry name" value="AminoTfrase-like_pln_mobile"/>
</dbReference>
<gene>
    <name evidence="2" type="ORF">CTI12_AA056590</name>
</gene>
<dbReference type="GO" id="GO:0008483">
    <property type="term" value="F:transaminase activity"/>
    <property type="evidence" value="ECO:0007669"/>
    <property type="project" value="UniProtKB-KW"/>
</dbReference>
<dbReference type="PANTHER" id="PTHR46033">
    <property type="entry name" value="PROTEIN MAIN-LIKE 2"/>
    <property type="match status" value="1"/>
</dbReference>